<protein>
    <recommendedName>
        <fullName evidence="3">Gas vesicle protein</fullName>
    </recommendedName>
</protein>
<dbReference type="AlphaFoldDB" id="A0A0P6YM91"/>
<name>A0A0P6YM91_9CHLR</name>
<reference evidence="1 2" key="1">
    <citation type="submission" date="2015-07" db="EMBL/GenBank/DDBJ databases">
        <title>Genome sequence of Levilinea saccharolytica DSM 16555.</title>
        <authorList>
            <person name="Hemp J."/>
            <person name="Ward L.M."/>
            <person name="Pace L.A."/>
            <person name="Fischer W.W."/>
        </authorList>
    </citation>
    <scope>NUCLEOTIDE SEQUENCE [LARGE SCALE GENOMIC DNA]</scope>
    <source>
        <strain evidence="1 2">KIBI-1</strain>
    </source>
</reference>
<dbReference type="PANTHER" id="PTHR35792">
    <property type="entry name" value="GENERAL STRESS PROTEIN"/>
    <property type="match status" value="1"/>
</dbReference>
<evidence type="ECO:0008006" key="3">
    <source>
        <dbReference type="Google" id="ProtNLM"/>
    </source>
</evidence>
<keyword evidence="2" id="KW-1185">Reference proteome</keyword>
<dbReference type="InterPro" id="IPR052928">
    <property type="entry name" value="Desiccation-related_membrane"/>
</dbReference>
<evidence type="ECO:0000313" key="2">
    <source>
        <dbReference type="Proteomes" id="UP000050501"/>
    </source>
</evidence>
<organism evidence="1 2">
    <name type="scientific">Levilinea saccharolytica</name>
    <dbReference type="NCBI Taxonomy" id="229921"/>
    <lineage>
        <taxon>Bacteria</taxon>
        <taxon>Bacillati</taxon>
        <taxon>Chloroflexota</taxon>
        <taxon>Anaerolineae</taxon>
        <taxon>Anaerolineales</taxon>
        <taxon>Anaerolineaceae</taxon>
        <taxon>Levilinea</taxon>
    </lineage>
</organism>
<sequence length="123" mass="12872">MMSNHDEFGAFLVGFVVGGLTGAVAALLMAPQSGEETRAVIKEKAIVLRDKTGETVDEAYARAEAAAAEARARFEELAETTKTRASELSQKGSVVLEEQKAKITSRIGAAKKAASDTAEEAAA</sequence>
<evidence type="ECO:0000313" key="1">
    <source>
        <dbReference type="EMBL" id="KPL91740.1"/>
    </source>
</evidence>
<dbReference type="Proteomes" id="UP000050501">
    <property type="component" value="Unassembled WGS sequence"/>
</dbReference>
<accession>A0A0P6YM91</accession>
<gene>
    <name evidence="1" type="ORF">ADN01_00110</name>
</gene>
<proteinExistence type="predicted"/>
<dbReference type="InterPro" id="IPR024623">
    <property type="entry name" value="YtxH"/>
</dbReference>
<dbReference type="STRING" id="229921.ADN01_00110"/>
<dbReference type="Pfam" id="PF12732">
    <property type="entry name" value="YtxH"/>
    <property type="match status" value="1"/>
</dbReference>
<comment type="caution">
    <text evidence="1">The sequence shown here is derived from an EMBL/GenBank/DDBJ whole genome shotgun (WGS) entry which is preliminary data.</text>
</comment>
<dbReference type="EMBL" id="LGCM01000002">
    <property type="protein sequence ID" value="KPL91740.1"/>
    <property type="molecule type" value="Genomic_DNA"/>
</dbReference>
<dbReference type="PANTHER" id="PTHR35792:SF1">
    <property type="entry name" value="SLL0268 PROTEIN"/>
    <property type="match status" value="1"/>
</dbReference>